<dbReference type="Proteomes" id="UP001597119">
    <property type="component" value="Unassembled WGS sequence"/>
</dbReference>
<comment type="caution">
    <text evidence="2">The sequence shown here is derived from an EMBL/GenBank/DDBJ whole genome shotgun (WGS) entry which is preliminary data.</text>
</comment>
<sequence length="308" mass="34969">MSTDKQQAQIGKDPAQIDTEQPDEKDVADALGFESVGGRDGAREDQDIDEMRELVDDIADPATRELLDLVLDDLADERKRRRDLEDVVQDQQETIEEQQETIQDLTARHNEFQQRVDDVEESEEKTRDIARSAVAKAEQAAADPDQQEDAEQLPQGVEPSTSPLDFFANCRQSKIKEMYVENNKDNTYRAIVVWKRWREFATKRSDGSGIFFTRDNVENALTAILGKSPHRETIRRVWEKMQEVGGRDVEMKSRQVGRRQQRKQILCMARETAEGLLEKRYIGMDLLEDGETKALTGGVTPVVTGASG</sequence>
<reference evidence="2 3" key="1">
    <citation type="journal article" date="2019" name="Int. J. Syst. Evol. Microbiol.">
        <title>The Global Catalogue of Microorganisms (GCM) 10K type strain sequencing project: providing services to taxonomists for standard genome sequencing and annotation.</title>
        <authorList>
            <consortium name="The Broad Institute Genomics Platform"/>
            <consortium name="The Broad Institute Genome Sequencing Center for Infectious Disease"/>
            <person name="Wu L."/>
            <person name="Ma J."/>
        </authorList>
    </citation>
    <scope>NUCLEOTIDE SEQUENCE [LARGE SCALE GENOMIC DNA]</scope>
    <source>
        <strain evidence="2 3">CGMCC 1.12125</strain>
    </source>
</reference>
<accession>A0ABD6CE37</accession>
<evidence type="ECO:0000313" key="3">
    <source>
        <dbReference type="Proteomes" id="UP001597119"/>
    </source>
</evidence>
<proteinExistence type="predicted"/>
<gene>
    <name evidence="2" type="ORF">ACFR9U_16220</name>
</gene>
<keyword evidence="3" id="KW-1185">Reference proteome</keyword>
<organism evidence="2 3">
    <name type="scientific">Halorientalis brevis</name>
    <dbReference type="NCBI Taxonomy" id="1126241"/>
    <lineage>
        <taxon>Archaea</taxon>
        <taxon>Methanobacteriati</taxon>
        <taxon>Methanobacteriota</taxon>
        <taxon>Stenosarchaea group</taxon>
        <taxon>Halobacteria</taxon>
        <taxon>Halobacteriales</taxon>
        <taxon>Haloarculaceae</taxon>
        <taxon>Halorientalis</taxon>
    </lineage>
</organism>
<dbReference type="RefSeq" id="WP_247382020.1">
    <property type="nucleotide sequence ID" value="NZ_JALLGV010000013.1"/>
</dbReference>
<dbReference type="EMBL" id="JBHUDJ010000013">
    <property type="protein sequence ID" value="MFD1588525.1"/>
    <property type="molecule type" value="Genomic_DNA"/>
</dbReference>
<evidence type="ECO:0000313" key="2">
    <source>
        <dbReference type="EMBL" id="MFD1588525.1"/>
    </source>
</evidence>
<dbReference type="AlphaFoldDB" id="A0ABD6CE37"/>
<feature type="region of interest" description="Disordered" evidence="1">
    <location>
        <begin position="115"/>
        <end position="164"/>
    </location>
</feature>
<evidence type="ECO:0000256" key="1">
    <source>
        <dbReference type="SAM" id="MobiDB-lite"/>
    </source>
</evidence>
<protein>
    <submittedName>
        <fullName evidence="2">Uncharacterized protein</fullName>
    </submittedName>
</protein>
<name>A0ABD6CE37_9EURY</name>
<feature type="region of interest" description="Disordered" evidence="1">
    <location>
        <begin position="1"/>
        <end position="25"/>
    </location>
</feature>